<reference evidence="2" key="1">
    <citation type="journal article" date="2023" name="G3 (Bethesda)">
        <title>A reference genome for the long-term kleptoplast-retaining sea slug Elysia crispata morphotype clarki.</title>
        <authorList>
            <person name="Eastman K.E."/>
            <person name="Pendleton A.L."/>
            <person name="Shaikh M.A."/>
            <person name="Suttiyut T."/>
            <person name="Ogas R."/>
            <person name="Tomko P."/>
            <person name="Gavelis G."/>
            <person name="Widhalm J.R."/>
            <person name="Wisecaver J.H."/>
        </authorList>
    </citation>
    <scope>NUCLEOTIDE SEQUENCE</scope>
    <source>
        <strain evidence="2">ECLA1</strain>
    </source>
</reference>
<accession>A0AAE1B5I7</accession>
<evidence type="ECO:0000313" key="3">
    <source>
        <dbReference type="Proteomes" id="UP001283361"/>
    </source>
</evidence>
<evidence type="ECO:0000313" key="2">
    <source>
        <dbReference type="EMBL" id="KAK3799908.1"/>
    </source>
</evidence>
<sequence length="109" mass="11785">MHSWGVEHGFSSSIQKYSKTSLDQKSGVSNYVTRGKKSGPPRSVVDKKSGISDYVPRDKKSGASMSHVAKSPELLALSVIISPVFMTLSHVAKNIVFPIMSHVENSPAL</sequence>
<proteinExistence type="predicted"/>
<comment type="caution">
    <text evidence="2">The sequence shown here is derived from an EMBL/GenBank/DDBJ whole genome shotgun (WGS) entry which is preliminary data.</text>
</comment>
<dbReference type="AlphaFoldDB" id="A0AAE1B5I7"/>
<evidence type="ECO:0000256" key="1">
    <source>
        <dbReference type="SAM" id="MobiDB-lite"/>
    </source>
</evidence>
<protein>
    <submittedName>
        <fullName evidence="2">Uncharacterized protein</fullName>
    </submittedName>
</protein>
<dbReference type="EMBL" id="JAWDGP010000522">
    <property type="protein sequence ID" value="KAK3799908.1"/>
    <property type="molecule type" value="Genomic_DNA"/>
</dbReference>
<gene>
    <name evidence="2" type="ORF">RRG08_063827</name>
</gene>
<feature type="compositionally biased region" description="Polar residues" evidence="1">
    <location>
        <begin position="17"/>
        <end position="32"/>
    </location>
</feature>
<name>A0AAE1B5I7_9GAST</name>
<dbReference type="Proteomes" id="UP001283361">
    <property type="component" value="Unassembled WGS sequence"/>
</dbReference>
<feature type="compositionally biased region" description="Basic and acidic residues" evidence="1">
    <location>
        <begin position="44"/>
        <end position="61"/>
    </location>
</feature>
<feature type="region of interest" description="Disordered" evidence="1">
    <location>
        <begin position="17"/>
        <end position="65"/>
    </location>
</feature>
<keyword evidence="3" id="KW-1185">Reference proteome</keyword>
<organism evidence="2 3">
    <name type="scientific">Elysia crispata</name>
    <name type="common">lettuce slug</name>
    <dbReference type="NCBI Taxonomy" id="231223"/>
    <lineage>
        <taxon>Eukaryota</taxon>
        <taxon>Metazoa</taxon>
        <taxon>Spiralia</taxon>
        <taxon>Lophotrochozoa</taxon>
        <taxon>Mollusca</taxon>
        <taxon>Gastropoda</taxon>
        <taxon>Heterobranchia</taxon>
        <taxon>Euthyneura</taxon>
        <taxon>Panpulmonata</taxon>
        <taxon>Sacoglossa</taxon>
        <taxon>Placobranchoidea</taxon>
        <taxon>Plakobranchidae</taxon>
        <taxon>Elysia</taxon>
    </lineage>
</organism>